<dbReference type="FunCoup" id="A0A7I4BF90">
    <property type="interactions" value="3172"/>
</dbReference>
<dbReference type="GO" id="GO:0072686">
    <property type="term" value="C:mitotic spindle"/>
    <property type="evidence" value="ECO:0000318"/>
    <property type="project" value="GO_Central"/>
</dbReference>
<dbReference type="EnsemblPlants" id="Pp3c17_20400V3.7">
    <property type="protein sequence ID" value="Pp3c17_20400V3.7"/>
    <property type="gene ID" value="Pp3c17_20400"/>
</dbReference>
<keyword evidence="6" id="KW-0131">Cell cycle</keyword>
<evidence type="ECO:0000313" key="9">
    <source>
        <dbReference type="EnsemblPlants" id="Pp3c17_20400V3.6"/>
    </source>
</evidence>
<proteinExistence type="inferred from homology"/>
<dbReference type="EnsemblPlants" id="Pp3c17_20400V3.3">
    <property type="protein sequence ID" value="Pp3c17_20400V3.3"/>
    <property type="gene ID" value="Pp3c17_20400"/>
</dbReference>
<keyword evidence="7" id="KW-0175">Coiled coil</keyword>
<evidence type="ECO:0000256" key="1">
    <source>
        <dbReference type="ARBA" id="ARBA00004123"/>
    </source>
</evidence>
<evidence type="ECO:0008006" key="11">
    <source>
        <dbReference type="Google" id="ProtNLM"/>
    </source>
</evidence>
<dbReference type="Gene3D" id="3.30.457.60">
    <property type="match status" value="1"/>
</dbReference>
<dbReference type="OMA" id="YKLDFMP"/>
<evidence type="ECO:0000256" key="6">
    <source>
        <dbReference type="ARBA" id="ARBA00023306"/>
    </source>
</evidence>
<dbReference type="Proteomes" id="UP000006727">
    <property type="component" value="Chromosome 17"/>
</dbReference>
<dbReference type="GO" id="GO:0007094">
    <property type="term" value="P:mitotic spindle assembly checkpoint signaling"/>
    <property type="evidence" value="ECO:0000318"/>
    <property type="project" value="GO_Central"/>
</dbReference>
<dbReference type="InterPro" id="IPR008672">
    <property type="entry name" value="Mad1"/>
</dbReference>
<dbReference type="KEGG" id="ppp:112294880"/>
<dbReference type="SUPFAM" id="SSF75704">
    <property type="entry name" value="Mitotic arrest deficient-like 1, Mad1"/>
    <property type="match status" value="1"/>
</dbReference>
<feature type="coiled-coil region" evidence="7">
    <location>
        <begin position="448"/>
        <end position="503"/>
    </location>
</feature>
<feature type="compositionally biased region" description="Basic and acidic residues" evidence="8">
    <location>
        <begin position="40"/>
        <end position="49"/>
    </location>
</feature>
<dbReference type="Pfam" id="PF05557">
    <property type="entry name" value="MAD"/>
    <property type="match status" value="2"/>
</dbReference>
<evidence type="ECO:0000256" key="2">
    <source>
        <dbReference type="ARBA" id="ARBA00008029"/>
    </source>
</evidence>
<sequence length="776" mass="87549">MITRSPVQRRRFPSSSGLLEPGSPAMDQLQRPSPTKRPRAPPDHVDDDDFLSRRALEVYNGAQRSGSHRMIAFTTRPETDLGPGEFDDLVEHFGPGSSYTLDCDDHDHLNDSSRCTYKCRSMVKSEVLENLEKREKQVFDLQSSVDSLRSKLSLTEDSEKRLVQSKKSLEQVVAASSGREASMHAQRLQESAKSDEMLRTQLKRCHELQARLQEEMQLKAEAEAKALAAEARALEAEQEKLINKENSTREINQLSRELARLRRDSDYSLKRLRVENETQMEQTQLVAEEIDTLMTQLDEEKKLLAQTVEEKQELEHKLADAMKQLATRTTTGSEADTVIKHLQDELNKSSADVAEARKLKQMHVNVALLKEQLHSEQLRANRAEAGLTDLVNLQSRVNVLESELERWSDMIEVIPGAQTRDDVPRCIAELQRAAVAATAKTGDATSQISELKIAVERAERSKLLAEARASTLQEEVADAMMNAARLERKIAMLSSERDGLKRILESYDSEEAVIASHRKPGDKIANLSTPEKSKDNRIQELSSALNDAQQNITQLDDALSQSNNTAAEQRQKIESLTEELNDAIEKINSLNREGERLRKEVAGLELKLGRGEFNRATTKVLHLVKNLESGGSSTKSTVVTRETNKTQSEELAALTKQIASLEKREARYRQIFADKISLFREACYLLFGYKVQMHEEKDSLTLMPVTVFTLQSIYAASDEDKLLFQLNQGRMDMLATDFTTSPEISRQVTTFLKNFKSIPAFMANLTMELFNRTTLS</sequence>
<dbReference type="Gramene" id="Pp3c17_20400V3.3">
    <property type="protein sequence ID" value="Pp3c17_20400V3.3"/>
    <property type="gene ID" value="Pp3c17_20400"/>
</dbReference>
<organism evidence="9 10">
    <name type="scientific">Physcomitrium patens</name>
    <name type="common">Spreading-leaved earth moss</name>
    <name type="synonym">Physcomitrella patens</name>
    <dbReference type="NCBI Taxonomy" id="3218"/>
    <lineage>
        <taxon>Eukaryota</taxon>
        <taxon>Viridiplantae</taxon>
        <taxon>Streptophyta</taxon>
        <taxon>Embryophyta</taxon>
        <taxon>Bryophyta</taxon>
        <taxon>Bryophytina</taxon>
        <taxon>Bryopsida</taxon>
        <taxon>Funariidae</taxon>
        <taxon>Funariales</taxon>
        <taxon>Funariaceae</taxon>
        <taxon>Physcomitrium</taxon>
    </lineage>
</organism>
<feature type="coiled-coil region" evidence="7">
    <location>
        <begin position="205"/>
        <end position="264"/>
    </location>
</feature>
<dbReference type="Gramene" id="Pp3c17_20400V3.4">
    <property type="protein sequence ID" value="Pp3c17_20400V3.4"/>
    <property type="gene ID" value="Pp3c17_20400"/>
</dbReference>
<dbReference type="PANTHER" id="PTHR23168:SF0">
    <property type="entry name" value="MITOTIC SPINDLE ASSEMBLY CHECKPOINT PROTEIN MAD1"/>
    <property type="match status" value="1"/>
</dbReference>
<dbReference type="GO" id="GO:0005635">
    <property type="term" value="C:nuclear envelope"/>
    <property type="evidence" value="ECO:0000318"/>
    <property type="project" value="GO_Central"/>
</dbReference>
<dbReference type="EnsemblPlants" id="Pp3c17_20400V3.6">
    <property type="protein sequence ID" value="Pp3c17_20400V3.6"/>
    <property type="gene ID" value="Pp3c17_20400"/>
</dbReference>
<feature type="coiled-coil region" evidence="7">
    <location>
        <begin position="290"/>
        <end position="359"/>
    </location>
</feature>
<evidence type="ECO:0000256" key="3">
    <source>
        <dbReference type="ARBA" id="ARBA00022618"/>
    </source>
</evidence>
<evidence type="ECO:0000256" key="7">
    <source>
        <dbReference type="SAM" id="Coils"/>
    </source>
</evidence>
<comment type="similarity">
    <text evidence="2">Belongs to the MAD1 family.</text>
</comment>
<evidence type="ECO:0000256" key="5">
    <source>
        <dbReference type="ARBA" id="ARBA00023242"/>
    </source>
</evidence>
<feature type="coiled-coil region" evidence="7">
    <location>
        <begin position="644"/>
        <end position="671"/>
    </location>
</feature>
<dbReference type="RefSeq" id="XP_024401608.1">
    <property type="nucleotide sequence ID" value="XM_024545840.2"/>
</dbReference>
<dbReference type="FunFam" id="3.30.457.60:FF:000004">
    <property type="entry name" value="Mitotic spindle checkpoint protein MAD1"/>
    <property type="match status" value="1"/>
</dbReference>
<dbReference type="Gene3D" id="6.10.250.90">
    <property type="match status" value="1"/>
</dbReference>
<reference evidence="9" key="3">
    <citation type="submission" date="2020-12" db="UniProtKB">
        <authorList>
            <consortium name="EnsemblPlants"/>
        </authorList>
    </citation>
    <scope>IDENTIFICATION</scope>
</reference>
<gene>
    <name evidence="9" type="primary">LOC112294880</name>
</gene>
<accession>A0A7I4BF90</accession>
<dbReference type="GeneID" id="112294880"/>
<dbReference type="Gramene" id="Pp3c17_20400V3.6">
    <property type="protein sequence ID" value="Pp3c17_20400V3.6"/>
    <property type="gene ID" value="Pp3c17_20400"/>
</dbReference>
<dbReference type="AlphaFoldDB" id="A0A7I4BF90"/>
<reference evidence="9 10" key="1">
    <citation type="journal article" date="2008" name="Science">
        <title>The Physcomitrella genome reveals evolutionary insights into the conquest of land by plants.</title>
        <authorList>
            <person name="Rensing S."/>
            <person name="Lang D."/>
            <person name="Zimmer A."/>
            <person name="Terry A."/>
            <person name="Salamov A."/>
            <person name="Shapiro H."/>
            <person name="Nishiyama T."/>
            <person name="Perroud P.-F."/>
            <person name="Lindquist E."/>
            <person name="Kamisugi Y."/>
            <person name="Tanahashi T."/>
            <person name="Sakakibara K."/>
            <person name="Fujita T."/>
            <person name="Oishi K."/>
            <person name="Shin-I T."/>
            <person name="Kuroki Y."/>
            <person name="Toyoda A."/>
            <person name="Suzuki Y."/>
            <person name="Hashimoto A."/>
            <person name="Yamaguchi K."/>
            <person name="Sugano A."/>
            <person name="Kohara Y."/>
            <person name="Fujiyama A."/>
            <person name="Anterola A."/>
            <person name="Aoki S."/>
            <person name="Ashton N."/>
            <person name="Barbazuk W.B."/>
            <person name="Barker E."/>
            <person name="Bennetzen J."/>
            <person name="Bezanilla M."/>
            <person name="Blankenship R."/>
            <person name="Cho S.H."/>
            <person name="Dutcher S."/>
            <person name="Estelle M."/>
            <person name="Fawcett J.A."/>
            <person name="Gundlach H."/>
            <person name="Hanada K."/>
            <person name="Heyl A."/>
            <person name="Hicks K.A."/>
            <person name="Hugh J."/>
            <person name="Lohr M."/>
            <person name="Mayer K."/>
            <person name="Melkozernov A."/>
            <person name="Murata T."/>
            <person name="Nelson D."/>
            <person name="Pils B."/>
            <person name="Prigge M."/>
            <person name="Reiss B."/>
            <person name="Renner T."/>
            <person name="Rombauts S."/>
            <person name="Rushton P."/>
            <person name="Sanderfoot A."/>
            <person name="Schween G."/>
            <person name="Shiu S.-H."/>
            <person name="Stueber K."/>
            <person name="Theodoulou F.L."/>
            <person name="Tu H."/>
            <person name="Van de Peer Y."/>
            <person name="Verrier P.J."/>
            <person name="Waters E."/>
            <person name="Wood A."/>
            <person name="Yang L."/>
            <person name="Cove D."/>
            <person name="Cuming A."/>
            <person name="Hasebe M."/>
            <person name="Lucas S."/>
            <person name="Mishler D.B."/>
            <person name="Reski R."/>
            <person name="Grigoriev I."/>
            <person name="Quatrano R.S."/>
            <person name="Boore J.L."/>
        </authorList>
    </citation>
    <scope>NUCLEOTIDE SEQUENCE [LARGE SCALE GENOMIC DNA]</scope>
    <source>
        <strain evidence="9 10">cv. Gransden 2004</strain>
    </source>
</reference>
<dbReference type="OrthoDB" id="331602at2759"/>
<dbReference type="Gramene" id="Pp3c17_20400V3.7">
    <property type="protein sequence ID" value="Pp3c17_20400V3.7"/>
    <property type="gene ID" value="Pp3c17_20400"/>
</dbReference>
<dbReference type="PANTHER" id="PTHR23168">
    <property type="entry name" value="MITOTIC SPINDLE ASSEMBLY CHECKPOINT PROTEIN MAD1 MITOTIC ARREST DEFICIENT-LIKE PROTEIN 1"/>
    <property type="match status" value="1"/>
</dbReference>
<protein>
    <recommendedName>
        <fullName evidence="11">Mitotic spindle assembly checkpoint protein MAD1</fullName>
    </recommendedName>
</protein>
<keyword evidence="4" id="KW-0498">Mitosis</keyword>
<keyword evidence="3" id="KW-0132">Cell division</keyword>
<evidence type="ECO:0000256" key="8">
    <source>
        <dbReference type="SAM" id="MobiDB-lite"/>
    </source>
</evidence>
<name>A0A7I4BF90_PHYPA</name>
<dbReference type="GO" id="GO:0000776">
    <property type="term" value="C:kinetochore"/>
    <property type="evidence" value="ECO:0000318"/>
    <property type="project" value="GO_Central"/>
</dbReference>
<dbReference type="RefSeq" id="XP_024401610.1">
    <property type="nucleotide sequence ID" value="XM_024545842.2"/>
</dbReference>
<feature type="region of interest" description="Disordered" evidence="8">
    <location>
        <begin position="1"/>
        <end position="49"/>
    </location>
</feature>
<comment type="subcellular location">
    <subcellularLocation>
        <location evidence="1">Nucleus</location>
    </subcellularLocation>
</comment>
<reference evidence="9 10" key="2">
    <citation type="journal article" date="2018" name="Plant J.">
        <title>The Physcomitrella patens chromosome-scale assembly reveals moss genome structure and evolution.</title>
        <authorList>
            <person name="Lang D."/>
            <person name="Ullrich K.K."/>
            <person name="Murat F."/>
            <person name="Fuchs J."/>
            <person name="Jenkins J."/>
            <person name="Haas F.B."/>
            <person name="Piednoel M."/>
            <person name="Gundlach H."/>
            <person name="Van Bel M."/>
            <person name="Meyberg R."/>
            <person name="Vives C."/>
            <person name="Morata J."/>
            <person name="Symeonidi A."/>
            <person name="Hiss M."/>
            <person name="Muchero W."/>
            <person name="Kamisugi Y."/>
            <person name="Saleh O."/>
            <person name="Blanc G."/>
            <person name="Decker E.L."/>
            <person name="van Gessel N."/>
            <person name="Grimwood J."/>
            <person name="Hayes R.D."/>
            <person name="Graham S.W."/>
            <person name="Gunter L.E."/>
            <person name="McDaniel S.F."/>
            <person name="Hoernstein S.N.W."/>
            <person name="Larsson A."/>
            <person name="Li F.W."/>
            <person name="Perroud P.F."/>
            <person name="Phillips J."/>
            <person name="Ranjan P."/>
            <person name="Rokshar D.S."/>
            <person name="Rothfels C.J."/>
            <person name="Schneider L."/>
            <person name="Shu S."/>
            <person name="Stevenson D.W."/>
            <person name="Thummler F."/>
            <person name="Tillich M."/>
            <person name="Villarreal Aguilar J.C."/>
            <person name="Widiez T."/>
            <person name="Wong G.K."/>
            <person name="Wymore A."/>
            <person name="Zhang Y."/>
            <person name="Zimmer A.D."/>
            <person name="Quatrano R.S."/>
            <person name="Mayer K.F.X."/>
            <person name="Goodstein D."/>
            <person name="Casacuberta J.M."/>
            <person name="Vandepoele K."/>
            <person name="Reski R."/>
            <person name="Cuming A.C."/>
            <person name="Tuskan G.A."/>
            <person name="Maumus F."/>
            <person name="Salse J."/>
            <person name="Schmutz J."/>
            <person name="Rensing S.A."/>
        </authorList>
    </citation>
    <scope>NUCLEOTIDE SEQUENCE [LARGE SCALE GENOMIC DNA]</scope>
    <source>
        <strain evidence="9 10">cv. Gransden 2004</strain>
    </source>
</reference>
<evidence type="ECO:0000256" key="4">
    <source>
        <dbReference type="ARBA" id="ARBA00022776"/>
    </source>
</evidence>
<dbReference type="EnsemblPlants" id="Pp3c17_20400V3.4">
    <property type="protein sequence ID" value="Pp3c17_20400V3.4"/>
    <property type="gene ID" value="Pp3c17_20400"/>
</dbReference>
<evidence type="ECO:0000313" key="10">
    <source>
        <dbReference type="Proteomes" id="UP000006727"/>
    </source>
</evidence>
<feature type="compositionally biased region" description="Low complexity" evidence="8">
    <location>
        <begin position="13"/>
        <end position="24"/>
    </location>
</feature>
<feature type="coiled-coil region" evidence="7">
    <location>
        <begin position="531"/>
        <end position="607"/>
    </location>
</feature>
<dbReference type="GO" id="GO:0051315">
    <property type="term" value="P:attachment of mitotic spindle microtubules to kinetochore"/>
    <property type="evidence" value="ECO:0000318"/>
    <property type="project" value="GO_Central"/>
</dbReference>
<dbReference type="GO" id="GO:0051301">
    <property type="term" value="P:cell division"/>
    <property type="evidence" value="ECO:0007669"/>
    <property type="project" value="UniProtKB-KW"/>
</dbReference>
<keyword evidence="5" id="KW-0539">Nucleus</keyword>
<dbReference type="EMBL" id="ABEU02000017">
    <property type="status" value="NOT_ANNOTATED_CDS"/>
    <property type="molecule type" value="Genomic_DNA"/>
</dbReference>
<keyword evidence="10" id="KW-1185">Reference proteome</keyword>